<dbReference type="PROSITE" id="PS51194">
    <property type="entry name" value="HELICASE_CTER"/>
    <property type="match status" value="1"/>
</dbReference>
<dbReference type="CDD" id="cd18787">
    <property type="entry name" value="SF2_C_DEAD"/>
    <property type="match status" value="1"/>
</dbReference>
<feature type="domain" description="Helicase C-terminal" evidence="1">
    <location>
        <begin position="14"/>
        <end position="134"/>
    </location>
</feature>
<dbReference type="Proteomes" id="UP000054481">
    <property type="component" value="Unassembled WGS sequence"/>
</dbReference>
<dbReference type="Pfam" id="PF00271">
    <property type="entry name" value="Helicase_C"/>
    <property type="match status" value="1"/>
</dbReference>
<evidence type="ECO:0000259" key="1">
    <source>
        <dbReference type="PROSITE" id="PS51194"/>
    </source>
</evidence>
<dbReference type="InterPro" id="IPR027417">
    <property type="entry name" value="P-loop_NTPase"/>
</dbReference>
<evidence type="ECO:0000313" key="3">
    <source>
        <dbReference type="Proteomes" id="UP000054481"/>
    </source>
</evidence>
<gene>
    <name evidence="2" type="ORF">HIM_08394</name>
</gene>
<reference evidence="2 3" key="1">
    <citation type="journal article" date="2014" name="Genome Biol. Evol.">
        <title>Comparative genomics and transcriptomics analyses reveal divergent lifestyle features of nematode endoparasitic fungus Hirsutella minnesotensis.</title>
        <authorList>
            <person name="Lai Y."/>
            <person name="Liu K."/>
            <person name="Zhang X."/>
            <person name="Zhang X."/>
            <person name="Li K."/>
            <person name="Wang N."/>
            <person name="Shu C."/>
            <person name="Wu Y."/>
            <person name="Wang C."/>
            <person name="Bushley K.E."/>
            <person name="Xiang M."/>
            <person name="Liu X."/>
        </authorList>
    </citation>
    <scope>NUCLEOTIDE SEQUENCE [LARGE SCALE GENOMIC DNA]</scope>
    <source>
        <strain evidence="2 3">3608</strain>
    </source>
</reference>
<dbReference type="Gene3D" id="3.40.50.300">
    <property type="entry name" value="P-loop containing nucleotide triphosphate hydrolases"/>
    <property type="match status" value="1"/>
</dbReference>
<organism evidence="2 3">
    <name type="scientific">Hirsutella minnesotensis 3608</name>
    <dbReference type="NCBI Taxonomy" id="1043627"/>
    <lineage>
        <taxon>Eukaryota</taxon>
        <taxon>Fungi</taxon>
        <taxon>Dikarya</taxon>
        <taxon>Ascomycota</taxon>
        <taxon>Pezizomycotina</taxon>
        <taxon>Sordariomycetes</taxon>
        <taxon>Hypocreomycetidae</taxon>
        <taxon>Hypocreales</taxon>
        <taxon>Ophiocordycipitaceae</taxon>
        <taxon>Hirsutella</taxon>
    </lineage>
</organism>
<sequence>MAEQSLQDKLTLEGIKQFYIDVGMEDKKYDVLKVDFITEKLRGDDILVSAIHDEMEQAQRETAMKEFRSGSSRLMISTDLLARGIDIQQVSVVISYESTTSLPTMRTISTVSAVAVDSVVKVDLDQGDAKRYWR</sequence>
<dbReference type="AlphaFoldDB" id="A0A0F7ZYC9"/>
<evidence type="ECO:0000313" key="2">
    <source>
        <dbReference type="EMBL" id="KJZ72252.1"/>
    </source>
</evidence>
<name>A0A0F7ZYC9_9HYPO</name>
<protein>
    <recommendedName>
        <fullName evidence="1">Helicase C-terminal domain-containing protein</fullName>
    </recommendedName>
</protein>
<proteinExistence type="predicted"/>
<dbReference type="PANTHER" id="PTHR47958">
    <property type="entry name" value="ATP-DEPENDENT RNA HELICASE DBP3"/>
    <property type="match status" value="1"/>
</dbReference>
<dbReference type="EMBL" id="KQ030550">
    <property type="protein sequence ID" value="KJZ72252.1"/>
    <property type="molecule type" value="Genomic_DNA"/>
</dbReference>
<dbReference type="InterPro" id="IPR001650">
    <property type="entry name" value="Helicase_C-like"/>
</dbReference>
<dbReference type="OrthoDB" id="10265785at2759"/>
<accession>A0A0F7ZYC9</accession>
<keyword evidence="3" id="KW-1185">Reference proteome</keyword>
<dbReference type="SUPFAM" id="SSF52540">
    <property type="entry name" value="P-loop containing nucleoside triphosphate hydrolases"/>
    <property type="match status" value="1"/>
</dbReference>
<dbReference type="SMART" id="SM00490">
    <property type="entry name" value="HELICc"/>
    <property type="match status" value="1"/>
</dbReference>